<evidence type="ECO:0000313" key="1">
    <source>
        <dbReference type="EMBL" id="BCJ91755.1"/>
    </source>
</evidence>
<dbReference type="EMBL" id="AP023361">
    <property type="protein sequence ID" value="BCJ91755.1"/>
    <property type="molecule type" value="Genomic_DNA"/>
</dbReference>
<evidence type="ECO:0000313" key="2">
    <source>
        <dbReference type="Proteomes" id="UP000515317"/>
    </source>
</evidence>
<dbReference type="AlphaFoldDB" id="A0A6S6QW01"/>
<dbReference type="RefSeq" id="WP_222875378.1">
    <property type="nucleotide sequence ID" value="NZ_AP023361.1"/>
</dbReference>
<proteinExistence type="predicted"/>
<organism evidence="1 2">
    <name type="scientific">Terrihabitans soli</name>
    <dbReference type="NCBI Taxonomy" id="708113"/>
    <lineage>
        <taxon>Bacteria</taxon>
        <taxon>Pseudomonadati</taxon>
        <taxon>Pseudomonadota</taxon>
        <taxon>Alphaproteobacteria</taxon>
        <taxon>Hyphomicrobiales</taxon>
        <taxon>Terrihabitans</taxon>
    </lineage>
</organism>
<dbReference type="SUPFAM" id="SSF55166">
    <property type="entry name" value="Hedgehog/DD-peptidase"/>
    <property type="match status" value="1"/>
</dbReference>
<dbReference type="InterPro" id="IPR036366">
    <property type="entry name" value="PGBDSf"/>
</dbReference>
<sequence>MTLLEIQTLLAKAGFYKGDLDGKWGPKTAAAIALLPGVDKAWVKTRLLVAATQALLHIEGIDAGAVDGRIGPQTRYALEVWAARQKGPKAEKAVTTWRDKEPPMRAGTEKWPVQSGAAAFFGAPGENHTLIDTAYPMVLAWDLKAQVTKITCNKKVAEPLKRIFSKTLAHYGIDQIRNLRLDRFGGCFNNRKMRGGSSLSVHAFAAAVDIDPSNNQLKWTKERATLARPEFLPFWGFVEEEGAVSLGRARNYDWMHFQFVRLGA</sequence>
<dbReference type="KEGG" id="tso:IZ6_24900"/>
<accession>A0A6S6QW01</accession>
<evidence type="ECO:0008006" key="3">
    <source>
        <dbReference type="Google" id="ProtNLM"/>
    </source>
</evidence>
<protein>
    <recommendedName>
        <fullName evidence="3">Peptidase M15C domain-containing protein</fullName>
    </recommendedName>
</protein>
<keyword evidence="2" id="KW-1185">Reference proteome</keyword>
<dbReference type="InterPro" id="IPR009045">
    <property type="entry name" value="Zn_M74/Hedgehog-like"/>
</dbReference>
<name>A0A6S6QW01_9HYPH</name>
<dbReference type="Gene3D" id="1.10.101.10">
    <property type="entry name" value="PGBD-like superfamily/PGBD"/>
    <property type="match status" value="1"/>
</dbReference>
<dbReference type="Proteomes" id="UP000515317">
    <property type="component" value="Chromosome"/>
</dbReference>
<reference evidence="1 2" key="1">
    <citation type="submission" date="2020-08" db="EMBL/GenBank/DDBJ databases">
        <title>Genome sequence of Rhizobiales bacterium strain IZ6.</title>
        <authorList>
            <person name="Nakai R."/>
            <person name="Naganuma T."/>
        </authorList>
    </citation>
    <scope>NUCLEOTIDE SEQUENCE [LARGE SCALE GENOMIC DNA]</scope>
    <source>
        <strain evidence="1 2">IZ6</strain>
    </source>
</reference>
<gene>
    <name evidence="1" type="ORF">IZ6_24900</name>
</gene>